<evidence type="ECO:0000256" key="6">
    <source>
        <dbReference type="SAM" id="Phobius"/>
    </source>
</evidence>
<dbReference type="EMBL" id="MGAR01000036">
    <property type="protein sequence ID" value="OGK51084.1"/>
    <property type="molecule type" value="Genomic_DNA"/>
</dbReference>
<reference evidence="8 9" key="1">
    <citation type="journal article" date="2016" name="Nat. Commun.">
        <title>Thousands of microbial genomes shed light on interconnected biogeochemical processes in an aquifer system.</title>
        <authorList>
            <person name="Anantharaman K."/>
            <person name="Brown C.T."/>
            <person name="Hug L.A."/>
            <person name="Sharon I."/>
            <person name="Castelle C.J."/>
            <person name="Probst A.J."/>
            <person name="Thomas B.C."/>
            <person name="Singh A."/>
            <person name="Wilkins M.J."/>
            <person name="Karaoz U."/>
            <person name="Brodie E.L."/>
            <person name="Williams K.H."/>
            <person name="Hubbard S.S."/>
            <person name="Banfield J.F."/>
        </authorList>
    </citation>
    <scope>NUCLEOTIDE SEQUENCE [LARGE SCALE GENOMIC DNA]</scope>
</reference>
<evidence type="ECO:0000256" key="4">
    <source>
        <dbReference type="ARBA" id="ARBA00022989"/>
    </source>
</evidence>
<dbReference type="Pfam" id="PF03772">
    <property type="entry name" value="Competence"/>
    <property type="match status" value="1"/>
</dbReference>
<evidence type="ECO:0000313" key="8">
    <source>
        <dbReference type="EMBL" id="OGK51084.1"/>
    </source>
</evidence>
<feature type="domain" description="ComEC/Rec2-related protein" evidence="7">
    <location>
        <begin position="26"/>
        <end position="269"/>
    </location>
</feature>
<evidence type="ECO:0000313" key="9">
    <source>
        <dbReference type="Proteomes" id="UP000176480"/>
    </source>
</evidence>
<dbReference type="PANTHER" id="PTHR30619:SF7">
    <property type="entry name" value="BETA-LACTAMASE DOMAIN PROTEIN"/>
    <property type="match status" value="1"/>
</dbReference>
<name>A0A1F7J643_9BACT</name>
<evidence type="ECO:0000256" key="1">
    <source>
        <dbReference type="ARBA" id="ARBA00004651"/>
    </source>
</evidence>
<sequence>MNVNSFTSLITYYLPEPQASLLNGIVFGVPFRADYQFYQQLKAVGIVHIVVLSGMNITMLAAIIATLTRQLGKKISVALTIATIVLFILFVGPQPPIIRAGFMGVLSLIGIIYGRKSIALYSLALSAIFIAIFWPQWLATISFQLSYAATLGLIIFGRKSVAIAADKNDKKPSGLIAYLKDELRTSLSAQALTVPLIFYYFRQISFISPVTNVLVAWLIAPLMILGLLTAILGKIFWFMGVIPAYMSYILLTWIVWVVKIFSALPFAYLKF</sequence>
<comment type="subcellular location">
    <subcellularLocation>
        <location evidence="1">Cell membrane</location>
        <topology evidence="1">Multi-pass membrane protein</topology>
    </subcellularLocation>
</comment>
<dbReference type="NCBIfam" id="TIGR00360">
    <property type="entry name" value="ComEC_N-term"/>
    <property type="match status" value="1"/>
</dbReference>
<dbReference type="GO" id="GO:0005886">
    <property type="term" value="C:plasma membrane"/>
    <property type="evidence" value="ECO:0007669"/>
    <property type="project" value="UniProtKB-SubCell"/>
</dbReference>
<dbReference type="PANTHER" id="PTHR30619">
    <property type="entry name" value="DNA INTERNALIZATION/COMPETENCE PROTEIN COMEC/REC2"/>
    <property type="match status" value="1"/>
</dbReference>
<dbReference type="STRING" id="1802067.A2966_03920"/>
<dbReference type="InterPro" id="IPR052159">
    <property type="entry name" value="Competence_DNA_uptake"/>
</dbReference>
<feature type="transmembrane region" description="Helical" evidence="6">
    <location>
        <begin position="97"/>
        <end position="113"/>
    </location>
</feature>
<evidence type="ECO:0000259" key="7">
    <source>
        <dbReference type="Pfam" id="PF03772"/>
    </source>
</evidence>
<protein>
    <recommendedName>
        <fullName evidence="7">ComEC/Rec2-related protein domain-containing protein</fullName>
    </recommendedName>
</protein>
<proteinExistence type="predicted"/>
<evidence type="ECO:0000256" key="2">
    <source>
        <dbReference type="ARBA" id="ARBA00022475"/>
    </source>
</evidence>
<organism evidence="8 9">
    <name type="scientific">Candidatus Roizmanbacteria bacterium RIFCSPLOWO2_01_FULL_41_22</name>
    <dbReference type="NCBI Taxonomy" id="1802067"/>
    <lineage>
        <taxon>Bacteria</taxon>
        <taxon>Candidatus Roizmaniibacteriota</taxon>
    </lineage>
</organism>
<evidence type="ECO:0000256" key="3">
    <source>
        <dbReference type="ARBA" id="ARBA00022692"/>
    </source>
</evidence>
<keyword evidence="2" id="KW-1003">Cell membrane</keyword>
<dbReference type="Proteomes" id="UP000176480">
    <property type="component" value="Unassembled WGS sequence"/>
</dbReference>
<feature type="transmembrane region" description="Helical" evidence="6">
    <location>
        <begin position="214"/>
        <end position="236"/>
    </location>
</feature>
<feature type="transmembrane region" description="Helical" evidence="6">
    <location>
        <begin position="120"/>
        <end position="139"/>
    </location>
</feature>
<keyword evidence="3 6" id="KW-0812">Transmembrane</keyword>
<gene>
    <name evidence="8" type="ORF">A2966_03920</name>
</gene>
<keyword evidence="5 6" id="KW-0472">Membrane</keyword>
<evidence type="ECO:0000256" key="5">
    <source>
        <dbReference type="ARBA" id="ARBA00023136"/>
    </source>
</evidence>
<feature type="transmembrane region" description="Helical" evidence="6">
    <location>
        <begin position="75"/>
        <end position="91"/>
    </location>
</feature>
<accession>A0A1F7J643</accession>
<feature type="transmembrane region" description="Helical" evidence="6">
    <location>
        <begin position="46"/>
        <end position="68"/>
    </location>
</feature>
<keyword evidence="4 6" id="KW-1133">Transmembrane helix</keyword>
<comment type="caution">
    <text evidence="8">The sequence shown here is derived from an EMBL/GenBank/DDBJ whole genome shotgun (WGS) entry which is preliminary data.</text>
</comment>
<dbReference type="InterPro" id="IPR004477">
    <property type="entry name" value="ComEC_N"/>
</dbReference>
<dbReference type="AlphaFoldDB" id="A0A1F7J643"/>